<dbReference type="InterPro" id="IPR050432">
    <property type="entry name" value="FAD-linked_Oxidoreductases_BP"/>
</dbReference>
<dbReference type="GO" id="GO:0071949">
    <property type="term" value="F:FAD binding"/>
    <property type="evidence" value="ECO:0007669"/>
    <property type="project" value="InterPro"/>
</dbReference>
<sequence length="646" mass="70086">MAASSISRWAMASLLAVPLVQGFATKILVDGVYYNVNSSTLASAGALINGNFQLTDSTITNLTKIGLPDATLFDFDTTNGRLANRSSSCKAYPGDSAWPSTSVWDIFDLLTGGALIATVPLAAPCYADWPANQNSDKCLYITDDWSNSSLHASDPTSTMWPLYQGRTCLPTNDTAATCTLGGYPVYAVNISNVAQIQLAVNFARNANLRLVVKNTGHDFIGKSGGAGALSVWTHNLKELEYIPDYSTTYYTGKAVKMGAGIQAFEVYEFAHLNGITVVGGEGRTVGVAGGYVAGGGHSPLSSIYGMAADQVLEMEVVTPDGRFITVSASENTDLYWALRGGGGSTFGVVTSVTSKAYPVITSTVMTFSFEVGGNITTDIFWAGVRTYFDYLVDHAEKGIYSYFSIFTTGNDGWSFNMQPFFAPNYRAAEVDSLVAPWFAQLNDLGIRFNTSITEYTEFYDAWWDNFPLEAVGKRNVKTASRLFPKANFQNETITNVTFSAIKETVLASGSFLAFNIQAANNSGTDNSVNPAWRETCLHAITGTSWDEDADDATIAKAAETLTYDWVQLWRDVSPKAGAYMSEADILEPNFQQAFYGTNYDRLYSLKQKYDPTGLFYAPTAVGSEDWYITDQLTGLPTQNGKLCPVS</sequence>
<evidence type="ECO:0000313" key="6">
    <source>
        <dbReference type="Proteomes" id="UP000322873"/>
    </source>
</evidence>
<organism evidence="5 6">
    <name type="scientific">Monilinia fructicola</name>
    <name type="common">Brown rot fungus</name>
    <name type="synonym">Ciboria fructicola</name>
    <dbReference type="NCBI Taxonomy" id="38448"/>
    <lineage>
        <taxon>Eukaryota</taxon>
        <taxon>Fungi</taxon>
        <taxon>Dikarya</taxon>
        <taxon>Ascomycota</taxon>
        <taxon>Pezizomycotina</taxon>
        <taxon>Leotiomycetes</taxon>
        <taxon>Helotiales</taxon>
        <taxon>Sclerotiniaceae</taxon>
        <taxon>Monilinia</taxon>
    </lineage>
</organism>
<feature type="chain" id="PRO_5024286764" description="FAD-binding PCMH-type domain-containing protein" evidence="3">
    <location>
        <begin position="23"/>
        <end position="646"/>
    </location>
</feature>
<dbReference type="Proteomes" id="UP000322873">
    <property type="component" value="Unassembled WGS sequence"/>
</dbReference>
<feature type="domain" description="FAD-binding PCMH-type" evidence="4">
    <location>
        <begin position="180"/>
        <end position="359"/>
    </location>
</feature>
<dbReference type="AlphaFoldDB" id="A0A5M9J7H6"/>
<dbReference type="InterPro" id="IPR006094">
    <property type="entry name" value="Oxid_FAD_bind_N"/>
</dbReference>
<dbReference type="PROSITE" id="PS51387">
    <property type="entry name" value="FAD_PCMH"/>
    <property type="match status" value="1"/>
</dbReference>
<proteinExistence type="inferred from homology"/>
<dbReference type="InterPro" id="IPR016169">
    <property type="entry name" value="FAD-bd_PCMH_sub2"/>
</dbReference>
<keyword evidence="6" id="KW-1185">Reference proteome</keyword>
<comment type="similarity">
    <text evidence="1">Belongs to the oxygen-dependent FAD-linked oxidoreductase family.</text>
</comment>
<evidence type="ECO:0000256" key="1">
    <source>
        <dbReference type="ARBA" id="ARBA00005466"/>
    </source>
</evidence>
<accession>A0A5M9J7H6</accession>
<keyword evidence="2" id="KW-0560">Oxidoreductase</keyword>
<dbReference type="InterPro" id="IPR012951">
    <property type="entry name" value="BBE"/>
</dbReference>
<dbReference type="VEuPathDB" id="FungiDB:MFRU_036g00700"/>
<evidence type="ECO:0000313" key="5">
    <source>
        <dbReference type="EMBL" id="KAA8563829.1"/>
    </source>
</evidence>
<evidence type="ECO:0000259" key="4">
    <source>
        <dbReference type="PROSITE" id="PS51387"/>
    </source>
</evidence>
<comment type="caution">
    <text evidence="5">The sequence shown here is derived from an EMBL/GenBank/DDBJ whole genome shotgun (WGS) entry which is preliminary data.</text>
</comment>
<dbReference type="PANTHER" id="PTHR13878">
    <property type="entry name" value="GULONOLACTONE OXIDASE"/>
    <property type="match status" value="1"/>
</dbReference>
<gene>
    <name evidence="5" type="ORF">EYC84_011844</name>
</gene>
<dbReference type="GO" id="GO:0016491">
    <property type="term" value="F:oxidoreductase activity"/>
    <property type="evidence" value="ECO:0007669"/>
    <property type="project" value="UniProtKB-KW"/>
</dbReference>
<dbReference type="InterPro" id="IPR036318">
    <property type="entry name" value="FAD-bd_PCMH-like_sf"/>
</dbReference>
<dbReference type="PANTHER" id="PTHR13878:SF91">
    <property type="entry name" value="FAD BINDING DOMAIN PROTEIN (AFU_ORTHOLOGUE AFUA_6G12070)-RELATED"/>
    <property type="match status" value="1"/>
</dbReference>
<feature type="signal peptide" evidence="3">
    <location>
        <begin position="1"/>
        <end position="22"/>
    </location>
</feature>
<dbReference type="EMBL" id="VICG01000016">
    <property type="protein sequence ID" value="KAA8563829.1"/>
    <property type="molecule type" value="Genomic_DNA"/>
</dbReference>
<dbReference type="InterPro" id="IPR016166">
    <property type="entry name" value="FAD-bd_PCMH"/>
</dbReference>
<reference evidence="5 6" key="1">
    <citation type="submission" date="2019-06" db="EMBL/GenBank/DDBJ databases">
        <title>Genome Sequence of the Brown Rot Fungal Pathogen Monilinia fructicola.</title>
        <authorList>
            <person name="De Miccolis Angelini R.M."/>
            <person name="Landi L."/>
            <person name="Abate D."/>
            <person name="Pollastro S."/>
            <person name="Romanazzi G."/>
            <person name="Faretra F."/>
        </authorList>
    </citation>
    <scope>NUCLEOTIDE SEQUENCE [LARGE SCALE GENOMIC DNA]</scope>
    <source>
        <strain evidence="5 6">Mfrc123</strain>
    </source>
</reference>
<evidence type="ECO:0000256" key="2">
    <source>
        <dbReference type="ARBA" id="ARBA00023002"/>
    </source>
</evidence>
<evidence type="ECO:0000256" key="3">
    <source>
        <dbReference type="SAM" id="SignalP"/>
    </source>
</evidence>
<dbReference type="Gene3D" id="3.30.465.10">
    <property type="match status" value="2"/>
</dbReference>
<protein>
    <recommendedName>
        <fullName evidence="4">FAD-binding PCMH-type domain-containing protein</fullName>
    </recommendedName>
</protein>
<dbReference type="Pfam" id="PF08031">
    <property type="entry name" value="BBE"/>
    <property type="match status" value="1"/>
</dbReference>
<name>A0A5M9J7H6_MONFR</name>
<keyword evidence="3" id="KW-0732">Signal</keyword>
<dbReference type="SUPFAM" id="SSF56176">
    <property type="entry name" value="FAD-binding/transporter-associated domain-like"/>
    <property type="match status" value="1"/>
</dbReference>
<dbReference type="Pfam" id="PF01565">
    <property type="entry name" value="FAD_binding_4"/>
    <property type="match status" value="1"/>
</dbReference>